<keyword evidence="1" id="KW-0732">Signal</keyword>
<proteinExistence type="predicted"/>
<feature type="signal peptide" evidence="1">
    <location>
        <begin position="1"/>
        <end position="19"/>
    </location>
</feature>
<accession>A0A150R658</accession>
<name>A0A150R658_SORCE</name>
<dbReference type="Proteomes" id="UP000075515">
    <property type="component" value="Unassembled WGS sequence"/>
</dbReference>
<sequence length="292" mass="29854">MRKICAAILAVAAVGSAFTCSSGTPYSPTPPEECREQGEPCSTTEECCVAYPYDFCKKTACESGACGFVIANKLTGDLRGDCIRHTCLADGSNGETSDPADLPDDGNPCTVDSCRSDVPFFPGTPRGPSPDGIGFCDGFHKIECITTADCEDTALLCSPGGKCVPPWCVNDAVDTDRGEADMDCGGDCDLCPVGSRCSSGADCAEGVCSPGKTCSEARCDDGVKNGKETDVDCGVVACEALCGDGAGCQSGADCWSSVCLAGVCQAPRCGDGIWNGPEKGWDCGGPGCHPCE</sequence>
<evidence type="ECO:0000313" key="3">
    <source>
        <dbReference type="Proteomes" id="UP000075515"/>
    </source>
</evidence>
<gene>
    <name evidence="2" type="ORF">BE18_48045</name>
</gene>
<evidence type="ECO:0008006" key="4">
    <source>
        <dbReference type="Google" id="ProtNLM"/>
    </source>
</evidence>
<organism evidence="2 3">
    <name type="scientific">Sorangium cellulosum</name>
    <name type="common">Polyangium cellulosum</name>
    <dbReference type="NCBI Taxonomy" id="56"/>
    <lineage>
        <taxon>Bacteria</taxon>
        <taxon>Pseudomonadati</taxon>
        <taxon>Myxococcota</taxon>
        <taxon>Polyangia</taxon>
        <taxon>Polyangiales</taxon>
        <taxon>Polyangiaceae</taxon>
        <taxon>Sorangium</taxon>
    </lineage>
</organism>
<protein>
    <recommendedName>
        <fullName evidence="4">Secreted protein</fullName>
    </recommendedName>
</protein>
<evidence type="ECO:0000313" key="2">
    <source>
        <dbReference type="EMBL" id="KYF75623.1"/>
    </source>
</evidence>
<reference evidence="2 3" key="1">
    <citation type="submission" date="2014-02" db="EMBL/GenBank/DDBJ databases">
        <title>The small core and large imbalanced accessory genome model reveals a collaborative survival strategy of Sorangium cellulosum strains in nature.</title>
        <authorList>
            <person name="Han K."/>
            <person name="Peng R."/>
            <person name="Blom J."/>
            <person name="Li Y.-Z."/>
        </authorList>
    </citation>
    <scope>NUCLEOTIDE SEQUENCE [LARGE SCALE GENOMIC DNA]</scope>
    <source>
        <strain evidence="2 3">So0149</strain>
    </source>
</reference>
<feature type="chain" id="PRO_5007567778" description="Secreted protein" evidence="1">
    <location>
        <begin position="20"/>
        <end position="292"/>
    </location>
</feature>
<dbReference type="EMBL" id="JEMC01004126">
    <property type="protein sequence ID" value="KYF75623.1"/>
    <property type="molecule type" value="Genomic_DNA"/>
</dbReference>
<comment type="caution">
    <text evidence="2">The sequence shown here is derived from an EMBL/GenBank/DDBJ whole genome shotgun (WGS) entry which is preliminary data.</text>
</comment>
<dbReference type="AlphaFoldDB" id="A0A150R658"/>
<evidence type="ECO:0000256" key="1">
    <source>
        <dbReference type="SAM" id="SignalP"/>
    </source>
</evidence>